<gene>
    <name evidence="1" type="ORF">BMF94_4546</name>
</gene>
<evidence type="ECO:0000313" key="1">
    <source>
        <dbReference type="EMBL" id="POY72714.1"/>
    </source>
</evidence>
<dbReference type="InterPro" id="IPR029032">
    <property type="entry name" value="AhpD-like"/>
</dbReference>
<comment type="caution">
    <text evidence="1">The sequence shown here is derived from an EMBL/GenBank/DDBJ whole genome shotgun (WGS) entry which is preliminary data.</text>
</comment>
<dbReference type="AlphaFoldDB" id="A0A2S5B7F6"/>
<dbReference type="Gene3D" id="1.20.1290.10">
    <property type="entry name" value="AhpD-like"/>
    <property type="match status" value="1"/>
</dbReference>
<proteinExistence type="predicted"/>
<evidence type="ECO:0000313" key="2">
    <source>
        <dbReference type="Proteomes" id="UP000237144"/>
    </source>
</evidence>
<organism evidence="1 2">
    <name type="scientific">Rhodotorula taiwanensis</name>
    <dbReference type="NCBI Taxonomy" id="741276"/>
    <lineage>
        <taxon>Eukaryota</taxon>
        <taxon>Fungi</taxon>
        <taxon>Dikarya</taxon>
        <taxon>Basidiomycota</taxon>
        <taxon>Pucciniomycotina</taxon>
        <taxon>Microbotryomycetes</taxon>
        <taxon>Sporidiobolales</taxon>
        <taxon>Sporidiobolaceae</taxon>
        <taxon>Rhodotorula</taxon>
    </lineage>
</organism>
<reference evidence="1 2" key="1">
    <citation type="journal article" date="2018" name="Front. Microbiol.">
        <title>Prospects for Fungal Bioremediation of Acidic Radioactive Waste Sites: Characterization and Genome Sequence of Rhodotorula taiwanensis MD1149.</title>
        <authorList>
            <person name="Tkavc R."/>
            <person name="Matrosova V.Y."/>
            <person name="Grichenko O.E."/>
            <person name="Gostincar C."/>
            <person name="Volpe R.P."/>
            <person name="Klimenkova P."/>
            <person name="Gaidamakova E.K."/>
            <person name="Zhou C.E."/>
            <person name="Stewart B.J."/>
            <person name="Lyman M.G."/>
            <person name="Malfatti S.A."/>
            <person name="Rubinfeld B."/>
            <person name="Courtot M."/>
            <person name="Singh J."/>
            <person name="Dalgard C.L."/>
            <person name="Hamilton T."/>
            <person name="Frey K.G."/>
            <person name="Gunde-Cimerman N."/>
            <person name="Dugan L."/>
            <person name="Daly M.J."/>
        </authorList>
    </citation>
    <scope>NUCLEOTIDE SEQUENCE [LARGE SCALE GENOMIC DNA]</scope>
    <source>
        <strain evidence="1 2">MD1149</strain>
    </source>
</reference>
<keyword evidence="2" id="KW-1185">Reference proteome</keyword>
<dbReference type="STRING" id="741276.A0A2S5B7F6"/>
<name>A0A2S5B7F6_9BASI</name>
<sequence>MAPSSTTVTAFVRKLATTDLAFAPKPTAAILPILTAASLGHRQSWLRPSIEEALRDLPPKPPRIPPQPRNPLDDAVSYPRRLALGQLKEAFVKAAIMIGVPRSIRLLVEMQEFLDADDLGQPFVRQALEAPGCTVSDLGENGLAGLRTMYEYNLGDIFSNLDNTGLEDLRFVSQYVTYGVALTPCAASPHASSTDPFDADPRLLSVVTLSTLLPQRTEREILWHLRAALRRG</sequence>
<dbReference type="EMBL" id="PJQD01000048">
    <property type="protein sequence ID" value="POY72714.1"/>
    <property type="molecule type" value="Genomic_DNA"/>
</dbReference>
<dbReference type="OrthoDB" id="5537330at2759"/>
<accession>A0A2S5B7F6</accession>
<protein>
    <submittedName>
        <fullName evidence="1">Uncharacterized protein</fullName>
    </submittedName>
</protein>
<dbReference type="Proteomes" id="UP000237144">
    <property type="component" value="Unassembled WGS sequence"/>
</dbReference>